<evidence type="ECO:0000313" key="2">
    <source>
        <dbReference type="Proteomes" id="UP000176815"/>
    </source>
</evidence>
<proteinExistence type="predicted"/>
<evidence type="ECO:0000313" key="1">
    <source>
        <dbReference type="EMBL" id="OGC78168.1"/>
    </source>
</evidence>
<dbReference type="Proteomes" id="UP000176815">
    <property type="component" value="Unassembled WGS sequence"/>
</dbReference>
<gene>
    <name evidence="1" type="ORF">A2619_01765</name>
</gene>
<dbReference type="AlphaFoldDB" id="A0A1F4X926"/>
<dbReference type="EMBL" id="MEWG01000006">
    <property type="protein sequence ID" value="OGC78168.1"/>
    <property type="molecule type" value="Genomic_DNA"/>
</dbReference>
<organism evidence="1 2">
    <name type="scientific">candidate division WWE3 bacterium RIFOXYD1_FULL_39_9</name>
    <dbReference type="NCBI Taxonomy" id="1802649"/>
    <lineage>
        <taxon>Bacteria</taxon>
        <taxon>Katanobacteria</taxon>
    </lineage>
</organism>
<reference evidence="1 2" key="1">
    <citation type="journal article" date="2016" name="Nat. Commun.">
        <title>Thousands of microbial genomes shed light on interconnected biogeochemical processes in an aquifer system.</title>
        <authorList>
            <person name="Anantharaman K."/>
            <person name="Brown C.T."/>
            <person name="Hug L.A."/>
            <person name="Sharon I."/>
            <person name="Castelle C.J."/>
            <person name="Probst A.J."/>
            <person name="Thomas B.C."/>
            <person name="Singh A."/>
            <person name="Wilkins M.J."/>
            <person name="Karaoz U."/>
            <person name="Brodie E.L."/>
            <person name="Williams K.H."/>
            <person name="Hubbard S.S."/>
            <person name="Banfield J.F."/>
        </authorList>
    </citation>
    <scope>NUCLEOTIDE SEQUENCE [LARGE SCALE GENOMIC DNA]</scope>
</reference>
<protein>
    <submittedName>
        <fullName evidence="1">Uncharacterized protein</fullName>
    </submittedName>
</protein>
<sequence>MGAAIFAGVYSNLREQAAVDDSKLPQKVEMDRGFQRWITNLRNKDVVIEADEFRLVEKNEIYNTKWMKVYSIEDEEAKKVYDATIEASKQVDKIIFSPSDREFIDFRNIDREGYKSNEVRFYGQKEDKIIDLRALDCSTRANCYIDRAYFLDNDLFVVSEISRNIDKKDETAEICLPEQTCTYTFKLHLVDLINNARWIYESESFEAVLTELIPNL</sequence>
<name>A0A1F4X926_UNCKA</name>
<comment type="caution">
    <text evidence="1">The sequence shown here is derived from an EMBL/GenBank/DDBJ whole genome shotgun (WGS) entry which is preliminary data.</text>
</comment>
<accession>A0A1F4X926</accession>